<evidence type="ECO:0000256" key="5">
    <source>
        <dbReference type="SAM" id="MobiDB-lite"/>
    </source>
</evidence>
<feature type="compositionally biased region" description="Polar residues" evidence="5">
    <location>
        <begin position="140"/>
        <end position="158"/>
    </location>
</feature>
<comment type="caution">
    <text evidence="7">The sequence shown here is derived from an EMBL/GenBank/DDBJ whole genome shotgun (WGS) entry which is preliminary data.</text>
</comment>
<feature type="region of interest" description="Disordered" evidence="5">
    <location>
        <begin position="642"/>
        <end position="664"/>
    </location>
</feature>
<name>A0AAD9CWQ5_PAPLA</name>
<organism evidence="7 8">
    <name type="scientific">Papiliotrema laurentii</name>
    <name type="common">Cryptococcus laurentii</name>
    <dbReference type="NCBI Taxonomy" id="5418"/>
    <lineage>
        <taxon>Eukaryota</taxon>
        <taxon>Fungi</taxon>
        <taxon>Dikarya</taxon>
        <taxon>Basidiomycota</taxon>
        <taxon>Agaricomycotina</taxon>
        <taxon>Tremellomycetes</taxon>
        <taxon>Tremellales</taxon>
        <taxon>Rhynchogastremaceae</taxon>
        <taxon>Papiliotrema</taxon>
    </lineage>
</organism>
<dbReference type="AlphaFoldDB" id="A0AAD9CWQ5"/>
<dbReference type="PROSITE" id="PS50071">
    <property type="entry name" value="HOMEOBOX_2"/>
    <property type="match status" value="1"/>
</dbReference>
<evidence type="ECO:0000256" key="2">
    <source>
        <dbReference type="ARBA" id="ARBA00023155"/>
    </source>
</evidence>
<gene>
    <name evidence="7" type="ORF">DB88DRAFT_513154</name>
</gene>
<dbReference type="PANTHER" id="PTHR24324:SF9">
    <property type="entry name" value="HOMEOBOX DOMAIN-CONTAINING PROTEIN"/>
    <property type="match status" value="1"/>
</dbReference>
<keyword evidence="2 3" id="KW-0371">Homeobox</keyword>
<dbReference type="GO" id="GO:0006357">
    <property type="term" value="P:regulation of transcription by RNA polymerase II"/>
    <property type="evidence" value="ECO:0007669"/>
    <property type="project" value="TreeGrafter"/>
</dbReference>
<feature type="region of interest" description="Disordered" evidence="5">
    <location>
        <begin position="34"/>
        <end position="58"/>
    </location>
</feature>
<accession>A0AAD9CWQ5</accession>
<reference evidence="7" key="1">
    <citation type="submission" date="2023-02" db="EMBL/GenBank/DDBJ databases">
        <title>Identification and recombinant expression of a fungal hydrolase from Papiliotrema laurentii that hydrolyzes apple cutin and clears colloidal polyester polyurethane.</title>
        <authorList>
            <consortium name="DOE Joint Genome Institute"/>
            <person name="Roman V.A."/>
            <person name="Bojanowski C."/>
            <person name="Crable B.R."/>
            <person name="Wagner D.N."/>
            <person name="Hung C.S."/>
            <person name="Nadeau L.J."/>
            <person name="Schratz L."/>
            <person name="Haridas S."/>
            <person name="Pangilinan J."/>
            <person name="Lipzen A."/>
            <person name="Na H."/>
            <person name="Yan M."/>
            <person name="Ng V."/>
            <person name="Grigoriev I.V."/>
            <person name="Spatafora J.W."/>
            <person name="Barlow D."/>
            <person name="Biffinger J."/>
            <person name="Kelley-Loughnane N."/>
            <person name="Varaljay V.A."/>
            <person name="Crookes-Goodson W.J."/>
        </authorList>
    </citation>
    <scope>NUCLEOTIDE SEQUENCE</scope>
    <source>
        <strain evidence="7">5307AH</strain>
    </source>
</reference>
<keyword evidence="3 4" id="KW-0539">Nucleus</keyword>
<feature type="compositionally biased region" description="Acidic residues" evidence="5">
    <location>
        <begin position="655"/>
        <end position="664"/>
    </location>
</feature>
<evidence type="ECO:0000256" key="4">
    <source>
        <dbReference type="RuleBase" id="RU000682"/>
    </source>
</evidence>
<dbReference type="GO" id="GO:0030154">
    <property type="term" value="P:cell differentiation"/>
    <property type="evidence" value="ECO:0007669"/>
    <property type="project" value="TreeGrafter"/>
</dbReference>
<feature type="DNA-binding region" description="Homeobox" evidence="3">
    <location>
        <begin position="304"/>
        <end position="365"/>
    </location>
</feature>
<evidence type="ECO:0000313" key="8">
    <source>
        <dbReference type="Proteomes" id="UP001182556"/>
    </source>
</evidence>
<dbReference type="EMBL" id="JAODAN010000010">
    <property type="protein sequence ID" value="KAK1921900.1"/>
    <property type="molecule type" value="Genomic_DNA"/>
</dbReference>
<evidence type="ECO:0000313" key="7">
    <source>
        <dbReference type="EMBL" id="KAK1921900.1"/>
    </source>
</evidence>
<dbReference type="CDD" id="cd00086">
    <property type="entry name" value="homeodomain"/>
    <property type="match status" value="1"/>
</dbReference>
<dbReference type="InterPro" id="IPR001356">
    <property type="entry name" value="HD"/>
</dbReference>
<dbReference type="InterPro" id="IPR051000">
    <property type="entry name" value="Homeobox_DNA-bind_prot"/>
</dbReference>
<dbReference type="SMART" id="SM00389">
    <property type="entry name" value="HOX"/>
    <property type="match status" value="1"/>
</dbReference>
<comment type="subcellular location">
    <subcellularLocation>
        <location evidence="3 4">Nucleus</location>
    </subcellularLocation>
</comment>
<dbReference type="Pfam" id="PF00046">
    <property type="entry name" value="Homeodomain"/>
    <property type="match status" value="1"/>
</dbReference>
<feature type="region of interest" description="Disordered" evidence="5">
    <location>
        <begin position="348"/>
        <end position="387"/>
    </location>
</feature>
<evidence type="ECO:0000259" key="6">
    <source>
        <dbReference type="PROSITE" id="PS50071"/>
    </source>
</evidence>
<sequence length="664" mass="71112">MGARHLTDTSSDPTIPNVEMLAPAWSQMVARERVLTSSSHYPSSPMPAEDGDGSGMSLDNVYENPVGSSSLPFSPPIGPLDPVPLTPWPYPFSHQTPSSGPVPYQTEEGDHSSTCHLFRGLPLVPSPSCFDMPVLPQAPPNTASLPISPSGMTPGSHTRSFEALSLGMGSSPITERPVSAHAWSLTPIAMGTLRARSNTLASFHSASSASPGTPHSAYSVYSNATTLPYPSPRSSISSTSFTSNLVRRPSAPSLPYRRVTPTTKHIFHPSPVKFSPHDNARPAQLGDDNVSLEGEPGIPMLGQAKPPRFKPTKDQLDILIAAYDENKNPDAQSRETLARRLGPDVRPKTLQIWFQNRRSKSRAKEKESNQRSSSHPSGEHQGGPERKRSIDLAALRDLVKDYDSKTLVIPLTVLSLGTWTRFLTPGSGQSSPDLAGAIYTDNGLVNLAFYVIHHGEAYRVRLPLAAGGVANFCMTLGQDDAAAITFDLPPGVAMFSTWTLTELGSVWAPVGDLTDGEATAGGRCEMTGVRETLEPAFRILQSVPDPQASTVRSAFKTWRFPILDHPTSASAINLNDPTAKLINVAKESSPLPPPHMTHVRQRSSSAPPLGPVSAQLHDACSASVGKDPCPLLWHDALSNNGARSKLGMSAGTEDRVEEGDGPLF</sequence>
<feature type="region of interest" description="Disordered" evidence="5">
    <location>
        <begin position="140"/>
        <end position="159"/>
    </location>
</feature>
<dbReference type="Gene3D" id="1.10.10.60">
    <property type="entry name" value="Homeodomain-like"/>
    <property type="match status" value="1"/>
</dbReference>
<dbReference type="PANTHER" id="PTHR24324">
    <property type="entry name" value="HOMEOBOX PROTEIN HHEX"/>
    <property type="match status" value="1"/>
</dbReference>
<feature type="region of interest" description="Disordered" evidence="5">
    <location>
        <begin position="231"/>
        <end position="288"/>
    </location>
</feature>
<dbReference type="Proteomes" id="UP001182556">
    <property type="component" value="Unassembled WGS sequence"/>
</dbReference>
<keyword evidence="1 3" id="KW-0238">DNA-binding</keyword>
<dbReference type="SUPFAM" id="SSF46689">
    <property type="entry name" value="Homeodomain-like"/>
    <property type="match status" value="1"/>
</dbReference>
<feature type="compositionally biased region" description="Low complexity" evidence="5">
    <location>
        <begin position="232"/>
        <end position="243"/>
    </location>
</feature>
<dbReference type="InterPro" id="IPR009057">
    <property type="entry name" value="Homeodomain-like_sf"/>
</dbReference>
<dbReference type="GO" id="GO:0005634">
    <property type="term" value="C:nucleus"/>
    <property type="evidence" value="ECO:0007669"/>
    <property type="project" value="UniProtKB-SubCell"/>
</dbReference>
<evidence type="ECO:0000256" key="1">
    <source>
        <dbReference type="ARBA" id="ARBA00023125"/>
    </source>
</evidence>
<dbReference type="GO" id="GO:0000978">
    <property type="term" value="F:RNA polymerase II cis-regulatory region sequence-specific DNA binding"/>
    <property type="evidence" value="ECO:0007669"/>
    <property type="project" value="TreeGrafter"/>
</dbReference>
<keyword evidence="8" id="KW-1185">Reference proteome</keyword>
<proteinExistence type="predicted"/>
<evidence type="ECO:0000256" key="3">
    <source>
        <dbReference type="PROSITE-ProRule" id="PRU00108"/>
    </source>
</evidence>
<feature type="domain" description="Homeobox" evidence="6">
    <location>
        <begin position="302"/>
        <end position="364"/>
    </location>
</feature>
<feature type="region of interest" description="Disordered" evidence="5">
    <location>
        <begin position="589"/>
        <end position="612"/>
    </location>
</feature>
<protein>
    <recommendedName>
        <fullName evidence="6">Homeobox domain-containing protein</fullName>
    </recommendedName>
</protein>